<organism evidence="3 4">
    <name type="scientific">Lactuca virosa</name>
    <dbReference type="NCBI Taxonomy" id="75947"/>
    <lineage>
        <taxon>Eukaryota</taxon>
        <taxon>Viridiplantae</taxon>
        <taxon>Streptophyta</taxon>
        <taxon>Embryophyta</taxon>
        <taxon>Tracheophyta</taxon>
        <taxon>Spermatophyta</taxon>
        <taxon>Magnoliopsida</taxon>
        <taxon>eudicotyledons</taxon>
        <taxon>Gunneridae</taxon>
        <taxon>Pentapetalae</taxon>
        <taxon>asterids</taxon>
        <taxon>campanulids</taxon>
        <taxon>Asterales</taxon>
        <taxon>Asteraceae</taxon>
        <taxon>Cichorioideae</taxon>
        <taxon>Cichorieae</taxon>
        <taxon>Lactucinae</taxon>
        <taxon>Lactuca</taxon>
    </lineage>
</organism>
<protein>
    <submittedName>
        <fullName evidence="3">Uncharacterized protein</fullName>
    </submittedName>
</protein>
<keyword evidence="4" id="KW-1185">Reference proteome</keyword>
<evidence type="ECO:0000256" key="1">
    <source>
        <dbReference type="ARBA" id="ARBA00008668"/>
    </source>
</evidence>
<dbReference type="AlphaFoldDB" id="A0AAU9LVV2"/>
<comment type="caution">
    <text evidence="3">The sequence shown here is derived from an EMBL/GenBank/DDBJ whole genome shotgun (WGS) entry which is preliminary data.</text>
</comment>
<keyword evidence="2" id="KW-0325">Glycoprotein</keyword>
<dbReference type="PANTHER" id="PTHR22835">
    <property type="entry name" value="ZINC FINGER FYVE DOMAIN CONTAINING PROTEIN"/>
    <property type="match status" value="1"/>
</dbReference>
<dbReference type="GO" id="GO:0016788">
    <property type="term" value="F:hydrolase activity, acting on ester bonds"/>
    <property type="evidence" value="ECO:0007669"/>
    <property type="project" value="InterPro"/>
</dbReference>
<dbReference type="EMBL" id="CAKMRJ010000002">
    <property type="protein sequence ID" value="CAH1415924.1"/>
    <property type="molecule type" value="Genomic_DNA"/>
</dbReference>
<comment type="similarity">
    <text evidence="1">Belongs to the 'GDSL' lipolytic enzyme family.</text>
</comment>
<dbReference type="Pfam" id="PF00657">
    <property type="entry name" value="Lipase_GDSL"/>
    <property type="match status" value="1"/>
</dbReference>
<dbReference type="PANTHER" id="PTHR22835:SF683">
    <property type="entry name" value="OS05G0506800 PROTEIN"/>
    <property type="match status" value="1"/>
</dbReference>
<dbReference type="InterPro" id="IPR036514">
    <property type="entry name" value="SGNH_hydro_sf"/>
</dbReference>
<evidence type="ECO:0000313" key="4">
    <source>
        <dbReference type="Proteomes" id="UP001157418"/>
    </source>
</evidence>
<gene>
    <name evidence="3" type="ORF">LVIROSA_LOCUS3733</name>
</gene>
<reference evidence="3 4" key="1">
    <citation type="submission" date="2022-01" db="EMBL/GenBank/DDBJ databases">
        <authorList>
            <person name="Xiong W."/>
            <person name="Schranz E."/>
        </authorList>
    </citation>
    <scope>NUCLEOTIDE SEQUENCE [LARGE SCALE GENOMIC DNA]</scope>
</reference>
<proteinExistence type="inferred from homology"/>
<accession>A0AAU9LVV2</accession>
<dbReference type="InterPro" id="IPR001087">
    <property type="entry name" value="GDSL"/>
</dbReference>
<evidence type="ECO:0000256" key="2">
    <source>
        <dbReference type="ARBA" id="ARBA00023180"/>
    </source>
</evidence>
<dbReference type="Gene3D" id="3.40.50.1110">
    <property type="entry name" value="SGNH hydrolase"/>
    <property type="match status" value="1"/>
</dbReference>
<dbReference type="Proteomes" id="UP001157418">
    <property type="component" value="Unassembled WGS sequence"/>
</dbReference>
<sequence>MGETGMNEYSDALDDGKSMDEVETYVPFVVNAIIPAINELIELGAKTILVPGALPIGCFPKFLKLYQGFDKTKYDNITGCLLQLNKLAEYHNEFLVKELNKIRELYPEANLLYADIYNAAMQFYRSPKKYGFTNEVSKACYDFTWVLRFNDSVSWWDLSPTICDNPDTYISWDGSHLTEAAYKIISKSLLQGPYTVPQFYSPCLTSMLKEMDVLSSFM</sequence>
<name>A0AAU9LVV2_9ASTR</name>
<evidence type="ECO:0000313" key="3">
    <source>
        <dbReference type="EMBL" id="CAH1415924.1"/>
    </source>
</evidence>
<dbReference type="SUPFAM" id="SSF52266">
    <property type="entry name" value="SGNH hydrolase"/>
    <property type="match status" value="1"/>
</dbReference>